<feature type="compositionally biased region" description="Polar residues" evidence="3">
    <location>
        <begin position="1"/>
        <end position="13"/>
    </location>
</feature>
<evidence type="ECO:0000313" key="6">
    <source>
        <dbReference type="EMBL" id="KEJ93690.1"/>
    </source>
</evidence>
<sequence length="424" mass="45468">MRASAPNPQSPMQNAAKPSRDHPEQTNVANDRFRWSDATRLFVQGIPLDVQTSHPPAYEAEIHTLRQAIRGGHDFSVGPDGIDVLPSDPGKPGLFHSRSGGTTGPAKAIRRSHRSWIASFEISRNRFNLSARDVYGVLSLPSHSLALFAIVEAAHLDADLHLLAELRPRAQVAQLARAGATVLYATPTQLRLLCDAGGQIPSLRQILSGGGRMPQGLRSRLAALCPQATVTEFYGTSETSFIAWGDGTGPDGAVGKAYPGVEIDIRNPVDGTGELWVRSPYLFDGYAEGHSSDTRWHDGFVTVGELGRIDNAGHVFVAGRHSRMVTIAGQNVFPEDIEVLLQSRPDIPHCAVMPLPDDLRGTVLVAVIAGQPDAGQAQEVIAQCRAAFGPLAAPRQVIALPDFPLLASGKPDMRAIAALVEDRT</sequence>
<dbReference type="AlphaFoldDB" id="A0A073IVP8"/>
<feature type="region of interest" description="Disordered" evidence="3">
    <location>
        <begin position="1"/>
        <end position="31"/>
    </location>
</feature>
<dbReference type="Proteomes" id="UP000027746">
    <property type="component" value="Unassembled WGS sequence"/>
</dbReference>
<dbReference type="Pfam" id="PF00501">
    <property type="entry name" value="AMP-binding"/>
    <property type="match status" value="1"/>
</dbReference>
<dbReference type="GO" id="GO:0031956">
    <property type="term" value="F:medium-chain fatty acid-CoA ligase activity"/>
    <property type="evidence" value="ECO:0007669"/>
    <property type="project" value="TreeGrafter"/>
</dbReference>
<dbReference type="InterPro" id="IPR025110">
    <property type="entry name" value="AMP-bd_C"/>
</dbReference>
<dbReference type="GO" id="GO:0006631">
    <property type="term" value="P:fatty acid metabolic process"/>
    <property type="evidence" value="ECO:0007669"/>
    <property type="project" value="TreeGrafter"/>
</dbReference>
<dbReference type="PANTHER" id="PTHR43201">
    <property type="entry name" value="ACYL-COA SYNTHETASE"/>
    <property type="match status" value="1"/>
</dbReference>
<proteinExistence type="inferred from homology"/>
<gene>
    <name evidence="6" type="ORF">SUH3_16235</name>
</gene>
<dbReference type="Gene3D" id="3.40.50.12780">
    <property type="entry name" value="N-terminal domain of ligase-like"/>
    <property type="match status" value="1"/>
</dbReference>
<comment type="caution">
    <text evidence="6">The sequence shown here is derived from an EMBL/GenBank/DDBJ whole genome shotgun (WGS) entry which is preliminary data.</text>
</comment>
<keyword evidence="7" id="KW-1185">Reference proteome</keyword>
<dbReference type="PANTHER" id="PTHR43201:SF5">
    <property type="entry name" value="MEDIUM-CHAIN ACYL-COA LIGASE ACSF2, MITOCHONDRIAL"/>
    <property type="match status" value="1"/>
</dbReference>
<keyword evidence="2" id="KW-0436">Ligase</keyword>
<dbReference type="EMBL" id="JAMD01000032">
    <property type="protein sequence ID" value="KEJ93690.1"/>
    <property type="molecule type" value="Genomic_DNA"/>
</dbReference>
<feature type="domain" description="AMP-dependent synthetase/ligase" evidence="4">
    <location>
        <begin position="99"/>
        <end position="286"/>
    </location>
</feature>
<dbReference type="InterPro" id="IPR000873">
    <property type="entry name" value="AMP-dep_synth/lig_dom"/>
</dbReference>
<evidence type="ECO:0000256" key="1">
    <source>
        <dbReference type="ARBA" id="ARBA00006432"/>
    </source>
</evidence>
<dbReference type="InterPro" id="IPR045851">
    <property type="entry name" value="AMP-bd_C_sf"/>
</dbReference>
<evidence type="ECO:0000256" key="2">
    <source>
        <dbReference type="ARBA" id="ARBA00022598"/>
    </source>
</evidence>
<protein>
    <submittedName>
        <fullName evidence="6">Uncharacterized protein</fullName>
    </submittedName>
</protein>
<dbReference type="Gene3D" id="3.30.300.30">
    <property type="match status" value="1"/>
</dbReference>
<name>A0A073IVP8_9RHOB</name>
<reference evidence="6 7" key="1">
    <citation type="submission" date="2014-01" db="EMBL/GenBank/DDBJ databases">
        <title>Sulfitobacter sp. H3 (MCCC 1A00686) Genome Sequencing.</title>
        <authorList>
            <person name="Lai Q."/>
            <person name="Hong Z."/>
        </authorList>
    </citation>
    <scope>NUCLEOTIDE SEQUENCE [LARGE SCALE GENOMIC DNA]</scope>
    <source>
        <strain evidence="6 7">H3</strain>
    </source>
</reference>
<evidence type="ECO:0000259" key="4">
    <source>
        <dbReference type="Pfam" id="PF00501"/>
    </source>
</evidence>
<dbReference type="SUPFAM" id="SSF56801">
    <property type="entry name" value="Acetyl-CoA synthetase-like"/>
    <property type="match status" value="1"/>
</dbReference>
<feature type="domain" description="AMP-binding enzyme C-terminal" evidence="5">
    <location>
        <begin position="337"/>
        <end position="410"/>
    </location>
</feature>
<dbReference type="InterPro" id="IPR042099">
    <property type="entry name" value="ANL_N_sf"/>
</dbReference>
<evidence type="ECO:0000259" key="5">
    <source>
        <dbReference type="Pfam" id="PF13193"/>
    </source>
</evidence>
<evidence type="ECO:0000256" key="3">
    <source>
        <dbReference type="SAM" id="MobiDB-lite"/>
    </source>
</evidence>
<comment type="similarity">
    <text evidence="1">Belongs to the ATP-dependent AMP-binding enzyme family.</text>
</comment>
<dbReference type="Pfam" id="PF13193">
    <property type="entry name" value="AMP-binding_C"/>
    <property type="match status" value="1"/>
</dbReference>
<organism evidence="6 7">
    <name type="scientific">Pseudosulfitobacter pseudonitzschiae</name>
    <dbReference type="NCBI Taxonomy" id="1402135"/>
    <lineage>
        <taxon>Bacteria</taxon>
        <taxon>Pseudomonadati</taxon>
        <taxon>Pseudomonadota</taxon>
        <taxon>Alphaproteobacteria</taxon>
        <taxon>Rhodobacterales</taxon>
        <taxon>Roseobacteraceae</taxon>
        <taxon>Pseudosulfitobacter</taxon>
    </lineage>
</organism>
<evidence type="ECO:0000313" key="7">
    <source>
        <dbReference type="Proteomes" id="UP000027746"/>
    </source>
</evidence>
<accession>A0A073IVP8</accession>